<feature type="region of interest" description="Disordered" evidence="1">
    <location>
        <begin position="182"/>
        <end position="246"/>
    </location>
</feature>
<feature type="compositionally biased region" description="Polar residues" evidence="1">
    <location>
        <begin position="146"/>
        <end position="165"/>
    </location>
</feature>
<dbReference type="VEuPathDB" id="FungiDB:RhiirFUN_026475"/>
<proteinExistence type="predicted"/>
<name>A0A915ZFX9_9GLOM</name>
<dbReference type="OrthoDB" id="2383550at2759"/>
<feature type="compositionally biased region" description="Basic and acidic residues" evidence="1">
    <location>
        <begin position="197"/>
        <end position="234"/>
    </location>
</feature>
<evidence type="ECO:0000313" key="2">
    <source>
        <dbReference type="EMBL" id="CAB5375072.1"/>
    </source>
</evidence>
<sequence length="246" mass="28255">MEPMTTNLAYFNAPPESWTIHGYYKFRKLQSDFSGVFRKENSWLNDNLKTIINNLESKFSHQKVKRAQELLHILKNQMSDANVAVFWKEVDHERELNIVRNEGRLQSVKMTTDGVLNAIRTTNEIHQHNLLSLLPAGYSPKVGLNSDEQNTKSDISSEYTPSTLDESGEDDVILVKIKKRTDLHQKESNCSSPAKPENTELNEKYSDESFDKNESDNIEHGQFEKESNHSDHALGKRQNTSHHEEG</sequence>
<comment type="caution">
    <text evidence="2">The sequence shown here is derived from an EMBL/GenBank/DDBJ whole genome shotgun (WGS) entry which is preliminary data.</text>
</comment>
<dbReference type="EMBL" id="CAGKOT010000034">
    <property type="protein sequence ID" value="CAB5375072.1"/>
    <property type="molecule type" value="Genomic_DNA"/>
</dbReference>
<evidence type="ECO:0000256" key="1">
    <source>
        <dbReference type="SAM" id="MobiDB-lite"/>
    </source>
</evidence>
<accession>A0A915ZFX9</accession>
<evidence type="ECO:0000313" key="3">
    <source>
        <dbReference type="Proteomes" id="UP000684084"/>
    </source>
</evidence>
<dbReference type="AlphaFoldDB" id="A0A915ZFX9"/>
<reference evidence="2" key="1">
    <citation type="submission" date="2020-05" db="EMBL/GenBank/DDBJ databases">
        <authorList>
            <person name="Rincon C."/>
            <person name="Sanders R I."/>
            <person name="Robbins C."/>
            <person name="Chaturvedi A."/>
        </authorList>
    </citation>
    <scope>NUCLEOTIDE SEQUENCE</scope>
    <source>
        <strain evidence="2">CHB12</strain>
    </source>
</reference>
<protein>
    <submittedName>
        <fullName evidence="2">Uncharacterized protein</fullName>
    </submittedName>
</protein>
<feature type="region of interest" description="Disordered" evidence="1">
    <location>
        <begin position="142"/>
        <end position="167"/>
    </location>
</feature>
<organism evidence="2 3">
    <name type="scientific">Rhizophagus irregularis</name>
    <dbReference type="NCBI Taxonomy" id="588596"/>
    <lineage>
        <taxon>Eukaryota</taxon>
        <taxon>Fungi</taxon>
        <taxon>Fungi incertae sedis</taxon>
        <taxon>Mucoromycota</taxon>
        <taxon>Glomeromycotina</taxon>
        <taxon>Glomeromycetes</taxon>
        <taxon>Glomerales</taxon>
        <taxon>Glomeraceae</taxon>
        <taxon>Rhizophagus</taxon>
    </lineage>
</organism>
<gene>
    <name evidence="2" type="ORF">CHRIB12_LOCUS14702</name>
</gene>
<dbReference type="Proteomes" id="UP000684084">
    <property type="component" value="Unassembled WGS sequence"/>
</dbReference>